<dbReference type="GO" id="GO:0003700">
    <property type="term" value="F:DNA-binding transcription factor activity"/>
    <property type="evidence" value="ECO:0007669"/>
    <property type="project" value="InterPro"/>
</dbReference>
<dbReference type="Pfam" id="PF01047">
    <property type="entry name" value="MarR"/>
    <property type="match status" value="1"/>
</dbReference>
<dbReference type="EMBL" id="FXZK01000009">
    <property type="protein sequence ID" value="SMY09429.1"/>
    <property type="molecule type" value="Genomic_DNA"/>
</dbReference>
<dbReference type="SUPFAM" id="SSF46785">
    <property type="entry name" value="Winged helix' DNA-binding domain"/>
    <property type="match status" value="1"/>
</dbReference>
<proteinExistence type="predicted"/>
<dbReference type="PANTHER" id="PTHR33164:SF43">
    <property type="entry name" value="HTH-TYPE TRANSCRIPTIONAL REPRESSOR YETL"/>
    <property type="match status" value="1"/>
</dbReference>
<dbReference type="RefSeq" id="WP_093993605.1">
    <property type="nucleotide sequence ID" value="NZ_FXZK01000009.1"/>
</dbReference>
<dbReference type="InterPro" id="IPR000835">
    <property type="entry name" value="HTH_MarR-typ"/>
</dbReference>
<gene>
    <name evidence="2" type="ORF">LOM8899_03596</name>
</gene>
<dbReference type="PANTHER" id="PTHR33164">
    <property type="entry name" value="TRANSCRIPTIONAL REGULATOR, MARR FAMILY"/>
    <property type="match status" value="1"/>
</dbReference>
<evidence type="ECO:0000313" key="3">
    <source>
        <dbReference type="Proteomes" id="UP000201613"/>
    </source>
</evidence>
<dbReference type="GO" id="GO:0006950">
    <property type="term" value="P:response to stress"/>
    <property type="evidence" value="ECO:0007669"/>
    <property type="project" value="TreeGrafter"/>
</dbReference>
<evidence type="ECO:0000259" key="1">
    <source>
        <dbReference type="PROSITE" id="PS50995"/>
    </source>
</evidence>
<feature type="domain" description="HTH marR-type" evidence="1">
    <location>
        <begin position="20"/>
        <end position="153"/>
    </location>
</feature>
<dbReference type="Proteomes" id="UP000201613">
    <property type="component" value="Unassembled WGS sequence"/>
</dbReference>
<sequence length="169" mass="19715">MGKRPETDETRLRNRKAREDNNVFSRLPAVYAATRTQAHKLLHRAGNLSTVEWRTLWDLYKAGPMTIRELAEIQRADHSLLSRALPDMRDKGFVTMERDRIDGRQVLVSLAPPGRAVYEQVAPVMKRRRDALRAEFSPEEITTFLDYLERLEKFARRPIDTICESEFTE</sequence>
<dbReference type="SMART" id="SM00347">
    <property type="entry name" value="HTH_MARR"/>
    <property type="match status" value="1"/>
</dbReference>
<keyword evidence="3" id="KW-1185">Reference proteome</keyword>
<dbReference type="OrthoDB" id="8906692at2"/>
<protein>
    <submittedName>
        <fullName evidence="2">MarR family protein</fullName>
    </submittedName>
</protein>
<accession>A0A238LIB6</accession>
<dbReference type="Gene3D" id="1.10.10.10">
    <property type="entry name" value="Winged helix-like DNA-binding domain superfamily/Winged helix DNA-binding domain"/>
    <property type="match status" value="1"/>
</dbReference>
<dbReference type="PROSITE" id="PS50995">
    <property type="entry name" value="HTH_MARR_2"/>
    <property type="match status" value="1"/>
</dbReference>
<dbReference type="InterPro" id="IPR036388">
    <property type="entry name" value="WH-like_DNA-bd_sf"/>
</dbReference>
<dbReference type="AlphaFoldDB" id="A0A238LIB6"/>
<dbReference type="InterPro" id="IPR039422">
    <property type="entry name" value="MarR/SlyA-like"/>
</dbReference>
<organism evidence="2 3">
    <name type="scientific">Flavimaricola marinus</name>
    <dbReference type="NCBI Taxonomy" id="1819565"/>
    <lineage>
        <taxon>Bacteria</taxon>
        <taxon>Pseudomonadati</taxon>
        <taxon>Pseudomonadota</taxon>
        <taxon>Alphaproteobacteria</taxon>
        <taxon>Rhodobacterales</taxon>
        <taxon>Paracoccaceae</taxon>
        <taxon>Flavimaricola</taxon>
    </lineage>
</organism>
<reference evidence="2 3" key="1">
    <citation type="submission" date="2017-05" db="EMBL/GenBank/DDBJ databases">
        <authorList>
            <person name="Song R."/>
            <person name="Chenine A.L."/>
            <person name="Ruprecht R.M."/>
        </authorList>
    </citation>
    <scope>NUCLEOTIDE SEQUENCE [LARGE SCALE GENOMIC DNA]</scope>
    <source>
        <strain evidence="2 3">CECT 8899</strain>
    </source>
</reference>
<dbReference type="InterPro" id="IPR036390">
    <property type="entry name" value="WH_DNA-bd_sf"/>
</dbReference>
<evidence type="ECO:0000313" key="2">
    <source>
        <dbReference type="EMBL" id="SMY09429.1"/>
    </source>
</evidence>
<name>A0A238LIB6_9RHOB</name>